<dbReference type="GO" id="GO:0008270">
    <property type="term" value="F:zinc ion binding"/>
    <property type="evidence" value="ECO:0007669"/>
    <property type="project" value="InterPro"/>
</dbReference>
<proteinExistence type="inferred from homology"/>
<protein>
    <recommendedName>
        <fullName evidence="3">HNH nuclease domain-containing protein</fullName>
    </recommendedName>
</protein>
<feature type="compositionally biased region" description="Low complexity" evidence="2">
    <location>
        <begin position="304"/>
        <end position="322"/>
    </location>
</feature>
<evidence type="ECO:0000313" key="4">
    <source>
        <dbReference type="EMBL" id="NYD71631.1"/>
    </source>
</evidence>
<reference evidence="4 5" key="1">
    <citation type="submission" date="2020-07" db="EMBL/GenBank/DDBJ databases">
        <title>Sequencing the genomes of 1000 actinobacteria strains.</title>
        <authorList>
            <person name="Klenk H.-P."/>
        </authorList>
    </citation>
    <scope>NUCLEOTIDE SEQUENCE [LARGE SCALE GENOMIC DNA]</scope>
    <source>
        <strain evidence="4 5">DSM 26474</strain>
    </source>
</reference>
<dbReference type="CDD" id="cd00085">
    <property type="entry name" value="HNHc"/>
    <property type="match status" value="1"/>
</dbReference>
<dbReference type="InterPro" id="IPR003615">
    <property type="entry name" value="HNH_nuc"/>
</dbReference>
<dbReference type="InterPro" id="IPR002711">
    <property type="entry name" value="HNH"/>
</dbReference>
<dbReference type="GO" id="GO:0003676">
    <property type="term" value="F:nucleic acid binding"/>
    <property type="evidence" value="ECO:0007669"/>
    <property type="project" value="InterPro"/>
</dbReference>
<organism evidence="4 5">
    <name type="scientific">Herbiconiux flava</name>
    <dbReference type="NCBI Taxonomy" id="881268"/>
    <lineage>
        <taxon>Bacteria</taxon>
        <taxon>Bacillati</taxon>
        <taxon>Actinomycetota</taxon>
        <taxon>Actinomycetes</taxon>
        <taxon>Micrococcales</taxon>
        <taxon>Microbacteriaceae</taxon>
        <taxon>Herbiconiux</taxon>
    </lineage>
</organism>
<dbReference type="Pfam" id="PF02720">
    <property type="entry name" value="DUF222"/>
    <property type="match status" value="1"/>
</dbReference>
<dbReference type="Gene3D" id="1.10.30.50">
    <property type="match status" value="1"/>
</dbReference>
<feature type="region of interest" description="Disordered" evidence="2">
    <location>
        <begin position="449"/>
        <end position="473"/>
    </location>
</feature>
<comment type="caution">
    <text evidence="4">The sequence shown here is derived from an EMBL/GenBank/DDBJ whole genome shotgun (WGS) entry which is preliminary data.</text>
</comment>
<feature type="domain" description="HNH nuclease" evidence="3">
    <location>
        <begin position="373"/>
        <end position="425"/>
    </location>
</feature>
<evidence type="ECO:0000256" key="2">
    <source>
        <dbReference type="SAM" id="MobiDB-lite"/>
    </source>
</evidence>
<dbReference type="EMBL" id="JACCBM010000001">
    <property type="protein sequence ID" value="NYD71631.1"/>
    <property type="molecule type" value="Genomic_DNA"/>
</dbReference>
<sequence>MNSSSIAFTEAPAFDAPRVDSLGAQFDAAIQDVRAADAQIAAAEALRVRYLARVAELAEQMSRADGSAATAAGREWAHRRLVVEVACATKRSERTTARLIDDAEHLVTELSLTLARLSSGAISYAHAKSLVAHALTIPVDARASFEREVLPHAESLPAHRFDDRARRLRERLHPESIATRTRAALEERHVAVTPECDGMATILYHLPAVDALAIDDLIDRVARAARSDDDGRTHAQRRCDALTDLVLARGDRPSLIPTVLVTIAASTLDGSPASLHGYGPIDPHTARRLASLAPTLLHAAAPTTARSTGSCSASSTGGAATTIVTRHRRRSTGSDGAGGATNIAPTLHSVSPTHPSAGPDAQNAEHRYSASPVVRTVLTLLDETCRFPGCGRRADRCELDHTHAWSEGGRTTPDNLAHLCSRHHHLKHEGGWHVTPSRDGTRTLHWTSPRGATYTTTPELHSLTAEAPDPPPH</sequence>
<gene>
    <name evidence="4" type="ORF">BJ984_002789</name>
</gene>
<name>A0A852SS36_9MICO</name>
<evidence type="ECO:0000259" key="3">
    <source>
        <dbReference type="SMART" id="SM00507"/>
    </source>
</evidence>
<evidence type="ECO:0000313" key="5">
    <source>
        <dbReference type="Proteomes" id="UP000549913"/>
    </source>
</evidence>
<dbReference type="Pfam" id="PF01844">
    <property type="entry name" value="HNH"/>
    <property type="match status" value="1"/>
</dbReference>
<evidence type="ECO:0000256" key="1">
    <source>
        <dbReference type="ARBA" id="ARBA00023450"/>
    </source>
</evidence>
<dbReference type="RefSeq" id="WP_179548538.1">
    <property type="nucleotide sequence ID" value="NZ_BSEW01000002.1"/>
</dbReference>
<dbReference type="GO" id="GO:0004519">
    <property type="term" value="F:endonuclease activity"/>
    <property type="evidence" value="ECO:0007669"/>
    <property type="project" value="InterPro"/>
</dbReference>
<dbReference type="InterPro" id="IPR003870">
    <property type="entry name" value="DUF222"/>
</dbReference>
<accession>A0A852SS36</accession>
<dbReference type="Proteomes" id="UP000549913">
    <property type="component" value="Unassembled WGS sequence"/>
</dbReference>
<keyword evidence="5" id="KW-1185">Reference proteome</keyword>
<dbReference type="SMART" id="SM00507">
    <property type="entry name" value="HNHc"/>
    <property type="match status" value="1"/>
</dbReference>
<feature type="region of interest" description="Disordered" evidence="2">
    <location>
        <begin position="304"/>
        <end position="366"/>
    </location>
</feature>
<dbReference type="AlphaFoldDB" id="A0A852SS36"/>
<comment type="similarity">
    <text evidence="1">Belongs to the Rv1128c/1148c/1588c/1702c/1945/3466 family.</text>
</comment>